<dbReference type="InterPro" id="IPR001680">
    <property type="entry name" value="WD40_rpt"/>
</dbReference>
<dbReference type="SMART" id="SM00320">
    <property type="entry name" value="WD40"/>
    <property type="match status" value="8"/>
</dbReference>
<protein>
    <submittedName>
        <fullName evidence="5">Uncharacterized protein</fullName>
    </submittedName>
</protein>
<dbReference type="InterPro" id="IPR015943">
    <property type="entry name" value="WD40/YVTN_repeat-like_dom_sf"/>
</dbReference>
<dbReference type="PANTHER" id="PTHR44019:SF8">
    <property type="entry name" value="POC1 CENTRIOLAR PROTEIN HOMOLOG"/>
    <property type="match status" value="1"/>
</dbReference>
<accession>A0A6A3ZMV2</accession>
<dbReference type="InterPro" id="IPR019775">
    <property type="entry name" value="WD40_repeat_CS"/>
</dbReference>
<keyword evidence="1 3" id="KW-0853">WD repeat</keyword>
<name>A0A6A3ZMV2_9STRA</name>
<dbReference type="InterPro" id="IPR020472">
    <property type="entry name" value="WD40_PAC1"/>
</dbReference>
<dbReference type="SUPFAM" id="SSF50978">
    <property type="entry name" value="WD40 repeat-like"/>
    <property type="match status" value="1"/>
</dbReference>
<evidence type="ECO:0000256" key="4">
    <source>
        <dbReference type="SAM" id="MobiDB-lite"/>
    </source>
</evidence>
<dbReference type="PRINTS" id="PR00320">
    <property type="entry name" value="GPROTEINBRPT"/>
</dbReference>
<dbReference type="InterPro" id="IPR050505">
    <property type="entry name" value="WDR55/POC1"/>
</dbReference>
<dbReference type="Gene3D" id="2.130.10.10">
    <property type="entry name" value="YVTN repeat-like/Quinoprotein amine dehydrogenase"/>
    <property type="match status" value="2"/>
</dbReference>
<dbReference type="AlphaFoldDB" id="A0A6A3ZMV2"/>
<dbReference type="PROSITE" id="PS50082">
    <property type="entry name" value="WD_REPEATS_2"/>
    <property type="match status" value="3"/>
</dbReference>
<sequence>MIEFTAWEVYAYEDGNRPSSALDEGQAKEPPSSKPECQHDQSLIHGKNRIDRVVLAEHLPQISDKALTFESYHVHAEKGIFGGRHDGAIMHWPISQTPSVTSPCVNTLRGHTGAVLTLDFAPDLGPEGLLFSGSADRSIKVWDPWGGTDSSLPTKGVAIIDNNISAGATDDEDPAYLNEHGSSPHDAVELTKTYQFFSASLDGSIRCWDSYEMKASFGFEERDSEITCMVASKHFQKIFTGHDSGVVKGWSIHAGEMLELPLERNGSVTCLATGVVRDQEVLLAGSIDGHVSIWEVNADGFPWAVPFQPTLQSDKKEVTSLVFCKGSFLAQGGQEFFVAGYSSGQIVMWSFAKKSVVCSFRAHSDAVCSMAVHGCFLFSGSDDTLLRMWNMFNLPETYELGVLHPPSSPSSSGSGSPIVCLDVVPMRGLVLSAAADGTLIVWDYTTFEDESAFDANGKMVFRAKADGCIKCLRCWPECKAMICGTAEGKLLVFNLPPHFFQPPELTECMYTRT</sequence>
<evidence type="ECO:0000256" key="1">
    <source>
        <dbReference type="ARBA" id="ARBA00022574"/>
    </source>
</evidence>
<evidence type="ECO:0000256" key="2">
    <source>
        <dbReference type="ARBA" id="ARBA00022737"/>
    </source>
</evidence>
<reference evidence="5 6" key="1">
    <citation type="submission" date="2018-08" db="EMBL/GenBank/DDBJ databases">
        <title>Genomic investigation of the strawberry pathogen Phytophthora fragariae indicates pathogenicity is determined by transcriptional variation in three key races.</title>
        <authorList>
            <person name="Adams T.M."/>
            <person name="Armitage A.D."/>
            <person name="Sobczyk M.K."/>
            <person name="Bates H.J."/>
            <person name="Dunwell J.M."/>
            <person name="Nellist C.F."/>
            <person name="Harrison R.J."/>
        </authorList>
    </citation>
    <scope>NUCLEOTIDE SEQUENCE [LARGE SCALE GENOMIC DNA]</scope>
    <source>
        <strain evidence="5 6">BC-1</strain>
    </source>
</reference>
<dbReference type="PANTHER" id="PTHR44019">
    <property type="entry name" value="WD REPEAT-CONTAINING PROTEIN 55"/>
    <property type="match status" value="1"/>
</dbReference>
<evidence type="ECO:0000313" key="6">
    <source>
        <dbReference type="Proteomes" id="UP000440367"/>
    </source>
</evidence>
<feature type="repeat" description="WD" evidence="3">
    <location>
        <begin position="360"/>
        <end position="391"/>
    </location>
</feature>
<proteinExistence type="predicted"/>
<comment type="caution">
    <text evidence="5">The sequence shown here is derived from an EMBL/GenBank/DDBJ whole genome shotgun (WGS) entry which is preliminary data.</text>
</comment>
<dbReference type="Pfam" id="PF00400">
    <property type="entry name" value="WD40"/>
    <property type="match status" value="4"/>
</dbReference>
<dbReference type="Proteomes" id="UP000440367">
    <property type="component" value="Unassembled WGS sequence"/>
</dbReference>
<dbReference type="PROSITE" id="PS00678">
    <property type="entry name" value="WD_REPEATS_1"/>
    <property type="match status" value="1"/>
</dbReference>
<feature type="repeat" description="WD" evidence="3">
    <location>
        <begin position="108"/>
        <end position="143"/>
    </location>
</feature>
<organism evidence="5 6">
    <name type="scientific">Phytophthora fragariae</name>
    <dbReference type="NCBI Taxonomy" id="53985"/>
    <lineage>
        <taxon>Eukaryota</taxon>
        <taxon>Sar</taxon>
        <taxon>Stramenopiles</taxon>
        <taxon>Oomycota</taxon>
        <taxon>Peronosporomycetes</taxon>
        <taxon>Peronosporales</taxon>
        <taxon>Peronosporaceae</taxon>
        <taxon>Phytophthora</taxon>
    </lineage>
</organism>
<dbReference type="InterPro" id="IPR036322">
    <property type="entry name" value="WD40_repeat_dom_sf"/>
</dbReference>
<gene>
    <name evidence="5" type="ORF">PF002_g10716</name>
</gene>
<dbReference type="EMBL" id="QXGD01000476">
    <property type="protein sequence ID" value="KAE9238165.1"/>
    <property type="molecule type" value="Genomic_DNA"/>
</dbReference>
<evidence type="ECO:0000256" key="3">
    <source>
        <dbReference type="PROSITE-ProRule" id="PRU00221"/>
    </source>
</evidence>
<evidence type="ECO:0000313" key="5">
    <source>
        <dbReference type="EMBL" id="KAE9238165.1"/>
    </source>
</evidence>
<feature type="repeat" description="WD" evidence="3">
    <location>
        <begin position="411"/>
        <end position="452"/>
    </location>
</feature>
<feature type="region of interest" description="Disordered" evidence="4">
    <location>
        <begin position="16"/>
        <end position="39"/>
    </location>
</feature>
<dbReference type="PROSITE" id="PS50294">
    <property type="entry name" value="WD_REPEATS_REGION"/>
    <property type="match status" value="1"/>
</dbReference>
<keyword evidence="2" id="KW-0677">Repeat</keyword>